<dbReference type="PANTHER" id="PTHR31839:SF2">
    <property type="entry name" value="DEHYDRATION-RESPONSIVE ELEMENT-BINDING PROTEIN 1D"/>
    <property type="match status" value="1"/>
</dbReference>
<evidence type="ECO:0000256" key="6">
    <source>
        <dbReference type="ARBA" id="ARBA00023242"/>
    </source>
</evidence>
<sequence length="538" mass="59563">MPDHKICLTGQRTAELQEFDDLAASWGHESSVGVLRRTSSLLADRCEFRRLSSAFLAKDFDVKPSSLCTAAGIVTEASPPNALLTTSQSFPLTKKERSSFVAAKAEAIAAADDSGSKLRTSSRRIAPRRRQALKAQSRALKVVKPENVEIVAESRPRPRPRPYRQYRGVRVRPGVKGFLVEIRPRRWKKTIWLGTYTTSPEAARAYDAGVFYTGKKIPFNFQESEGTFPPLPEHLSIANSDPEVMDQIKWFVKEQAQKAAKRGGEEVPTQVRAVVPPQQTSNTSDKEGRSSVGLQYQCCSTLFSGKEEAGEHDVKDDEDHDDGRCDPVVTPNPFQNLEPLPYNLPHCSKQGLCHNDRDFFSGGMPLAVHEYMLPHASMVGDDDLLNSMQQISCLTEQVSLSSTWRPGNEYMQQRGEQAGFQSAFGSKSDGNFSILSLDSQEVQSSGLCVWDPSLGDGLSLVNFDSCDPYAYPQAQKFPDCTFAMTHPEDSFVLHQNWEGASSMSVCTDSMCLSIEESKDDHELSVWLSPNACGRDMVG</sequence>
<dbReference type="InterPro" id="IPR016177">
    <property type="entry name" value="DNA-bd_dom_sf"/>
</dbReference>
<dbReference type="EMBL" id="OZ020103">
    <property type="protein sequence ID" value="CAK9277539.1"/>
    <property type="molecule type" value="Genomic_DNA"/>
</dbReference>
<comment type="subcellular location">
    <subcellularLocation>
        <location evidence="1">Nucleus</location>
    </subcellularLocation>
</comment>
<keyword evidence="11" id="KW-1185">Reference proteome</keyword>
<evidence type="ECO:0000259" key="9">
    <source>
        <dbReference type="PROSITE" id="PS51032"/>
    </source>
</evidence>
<keyword evidence="5" id="KW-0804">Transcription</keyword>
<dbReference type="SUPFAM" id="SSF54171">
    <property type="entry name" value="DNA-binding domain"/>
    <property type="match status" value="1"/>
</dbReference>
<keyword evidence="4" id="KW-0010">Activator</keyword>
<keyword evidence="6" id="KW-0539">Nucleus</keyword>
<protein>
    <recommendedName>
        <fullName evidence="9">AP2/ERF domain-containing protein</fullName>
    </recommendedName>
</protein>
<reference evidence="10" key="1">
    <citation type="submission" date="2024-02" db="EMBL/GenBank/DDBJ databases">
        <authorList>
            <consortium name="ELIXIR-Norway"/>
            <consortium name="Elixir Norway"/>
        </authorList>
    </citation>
    <scope>NUCLEOTIDE SEQUENCE</scope>
</reference>
<dbReference type="PROSITE" id="PS51032">
    <property type="entry name" value="AP2_ERF"/>
    <property type="match status" value="1"/>
</dbReference>
<dbReference type="InterPro" id="IPR036955">
    <property type="entry name" value="AP2/ERF_dom_sf"/>
</dbReference>
<organism evidence="10 11">
    <name type="scientific">Sphagnum jensenii</name>
    <dbReference type="NCBI Taxonomy" id="128206"/>
    <lineage>
        <taxon>Eukaryota</taxon>
        <taxon>Viridiplantae</taxon>
        <taxon>Streptophyta</taxon>
        <taxon>Embryophyta</taxon>
        <taxon>Bryophyta</taxon>
        <taxon>Sphagnophytina</taxon>
        <taxon>Sphagnopsida</taxon>
        <taxon>Sphagnales</taxon>
        <taxon>Sphagnaceae</taxon>
        <taxon>Sphagnum</taxon>
    </lineage>
</organism>
<dbReference type="Gene3D" id="3.30.730.10">
    <property type="entry name" value="AP2/ERF domain"/>
    <property type="match status" value="1"/>
</dbReference>
<dbReference type="Proteomes" id="UP001497444">
    <property type="component" value="Chromosome 8"/>
</dbReference>
<evidence type="ECO:0000256" key="3">
    <source>
        <dbReference type="ARBA" id="ARBA00023125"/>
    </source>
</evidence>
<feature type="region of interest" description="Disordered" evidence="8">
    <location>
        <begin position="307"/>
        <end position="327"/>
    </location>
</feature>
<proteinExistence type="inferred from homology"/>
<feature type="region of interest" description="Disordered" evidence="8">
    <location>
        <begin position="261"/>
        <end position="292"/>
    </location>
</feature>
<evidence type="ECO:0000256" key="4">
    <source>
        <dbReference type="ARBA" id="ARBA00023159"/>
    </source>
</evidence>
<dbReference type="PANTHER" id="PTHR31839">
    <property type="entry name" value="DEHYDRATION-RESPONSIVE ELEMENT-BINDING PROTEIN 1D"/>
    <property type="match status" value="1"/>
</dbReference>
<evidence type="ECO:0000256" key="7">
    <source>
        <dbReference type="ARBA" id="ARBA00024343"/>
    </source>
</evidence>
<dbReference type="InterPro" id="IPR001471">
    <property type="entry name" value="AP2/ERF_dom"/>
</dbReference>
<dbReference type="SMART" id="SM00380">
    <property type="entry name" value="AP2"/>
    <property type="match status" value="1"/>
</dbReference>
<accession>A0ABP0XEJ8</accession>
<feature type="compositionally biased region" description="Basic and acidic residues" evidence="8">
    <location>
        <begin position="307"/>
        <end position="325"/>
    </location>
</feature>
<keyword evidence="2" id="KW-0805">Transcription regulation</keyword>
<comment type="similarity">
    <text evidence="7">Belongs to the AP2/ERF transcription factor family. ERF subfamily.</text>
</comment>
<evidence type="ECO:0000256" key="5">
    <source>
        <dbReference type="ARBA" id="ARBA00023163"/>
    </source>
</evidence>
<gene>
    <name evidence="10" type="ORF">CSSPJE1EN1_LOCUS23017</name>
</gene>
<evidence type="ECO:0000313" key="10">
    <source>
        <dbReference type="EMBL" id="CAK9277539.1"/>
    </source>
</evidence>
<evidence type="ECO:0000256" key="8">
    <source>
        <dbReference type="SAM" id="MobiDB-lite"/>
    </source>
</evidence>
<evidence type="ECO:0000256" key="1">
    <source>
        <dbReference type="ARBA" id="ARBA00004123"/>
    </source>
</evidence>
<evidence type="ECO:0000256" key="2">
    <source>
        <dbReference type="ARBA" id="ARBA00023015"/>
    </source>
</evidence>
<name>A0ABP0XEJ8_9BRYO</name>
<keyword evidence="3" id="KW-0238">DNA-binding</keyword>
<feature type="domain" description="AP2/ERF" evidence="9">
    <location>
        <begin position="165"/>
        <end position="229"/>
    </location>
</feature>
<evidence type="ECO:0000313" key="11">
    <source>
        <dbReference type="Proteomes" id="UP001497444"/>
    </source>
</evidence>
<dbReference type="InterPro" id="IPR045277">
    <property type="entry name" value="DRE1A-I"/>
</dbReference>